<feature type="domain" description="Helicase ATP-binding" evidence="24">
    <location>
        <begin position="8"/>
        <end position="421"/>
    </location>
</feature>
<evidence type="ECO:0000256" key="1">
    <source>
        <dbReference type="ARBA" id="ARBA00001966"/>
    </source>
</evidence>
<dbReference type="OrthoDB" id="267079at2759"/>
<dbReference type="InterPro" id="IPR027417">
    <property type="entry name" value="P-loop_NTPase"/>
</dbReference>
<evidence type="ECO:0000256" key="22">
    <source>
        <dbReference type="SAM" id="Coils"/>
    </source>
</evidence>
<proteinExistence type="inferred from homology"/>
<evidence type="ECO:0000256" key="8">
    <source>
        <dbReference type="ARBA" id="ARBA00022801"/>
    </source>
</evidence>
<evidence type="ECO:0000256" key="12">
    <source>
        <dbReference type="ARBA" id="ARBA00023014"/>
    </source>
</evidence>
<keyword evidence="7" id="KW-0547">Nucleotide-binding</keyword>
<keyword evidence="13" id="KW-0413">Isomerase</keyword>
<dbReference type="GO" id="GO:0016818">
    <property type="term" value="F:hydrolase activity, acting on acid anhydrides, in phosphorus-containing anhydrides"/>
    <property type="evidence" value="ECO:0007669"/>
    <property type="project" value="InterPro"/>
</dbReference>
<dbReference type="PROSITE" id="PS51193">
    <property type="entry name" value="HELICASE_ATP_BIND_2"/>
    <property type="match status" value="1"/>
</dbReference>
<evidence type="ECO:0000256" key="2">
    <source>
        <dbReference type="ARBA" id="ARBA00004123"/>
    </source>
</evidence>
<evidence type="ECO:0000256" key="18">
    <source>
        <dbReference type="ARBA" id="ARBA00044998"/>
    </source>
</evidence>
<keyword evidence="15" id="KW-0131">Cell cycle</keyword>
<accession>A0A5C2S1H5</accession>
<evidence type="ECO:0000256" key="7">
    <source>
        <dbReference type="ARBA" id="ARBA00022741"/>
    </source>
</evidence>
<evidence type="ECO:0000259" key="24">
    <source>
        <dbReference type="PROSITE" id="PS51193"/>
    </source>
</evidence>
<dbReference type="GO" id="GO:0006139">
    <property type="term" value="P:nucleobase-containing compound metabolic process"/>
    <property type="evidence" value="ECO:0007669"/>
    <property type="project" value="InterPro"/>
</dbReference>
<evidence type="ECO:0000256" key="11">
    <source>
        <dbReference type="ARBA" id="ARBA00023004"/>
    </source>
</evidence>
<comment type="cofactor">
    <cofactor evidence="1">
        <name>[4Fe-4S] cluster</name>
        <dbReference type="ChEBI" id="CHEBI:49883"/>
    </cofactor>
</comment>
<dbReference type="InterPro" id="IPR014013">
    <property type="entry name" value="Helic_SF1/SF2_ATP-bd_DinG/Rad3"/>
</dbReference>
<dbReference type="STRING" id="1328759.A0A5C2S1H5"/>
<feature type="region of interest" description="Disordered" evidence="23">
    <location>
        <begin position="219"/>
        <end position="254"/>
    </location>
</feature>
<evidence type="ECO:0000256" key="6">
    <source>
        <dbReference type="ARBA" id="ARBA00022723"/>
    </source>
</evidence>
<dbReference type="InterPro" id="IPR045028">
    <property type="entry name" value="DinG/Rad3-like"/>
</dbReference>
<dbReference type="SMART" id="SM00488">
    <property type="entry name" value="DEXDc2"/>
    <property type="match status" value="1"/>
</dbReference>
<evidence type="ECO:0000256" key="9">
    <source>
        <dbReference type="ARBA" id="ARBA00022806"/>
    </source>
</evidence>
<dbReference type="GO" id="GO:0043139">
    <property type="term" value="F:5'-3' DNA helicase activity"/>
    <property type="evidence" value="ECO:0007669"/>
    <property type="project" value="UniProtKB-EC"/>
</dbReference>
<dbReference type="SMART" id="SM00491">
    <property type="entry name" value="HELICc2"/>
    <property type="match status" value="1"/>
</dbReference>
<feature type="region of interest" description="Disordered" evidence="23">
    <location>
        <begin position="120"/>
        <end position="158"/>
    </location>
</feature>
<comment type="subcellular location">
    <subcellularLocation>
        <location evidence="2">Nucleus</location>
    </subcellularLocation>
</comment>
<dbReference type="InterPro" id="IPR006554">
    <property type="entry name" value="Helicase-like_DEXD_c2"/>
</dbReference>
<keyword evidence="14" id="KW-0539">Nucleus</keyword>
<dbReference type="PANTHER" id="PTHR11472:SF41">
    <property type="entry name" value="ATP-DEPENDENT DNA HELICASE DDX11-RELATED"/>
    <property type="match status" value="1"/>
</dbReference>
<dbReference type="InterPro" id="IPR006555">
    <property type="entry name" value="ATP-dep_Helicase_C"/>
</dbReference>
<dbReference type="GO" id="GO:0005634">
    <property type="term" value="C:nucleus"/>
    <property type="evidence" value="ECO:0007669"/>
    <property type="project" value="UniProtKB-SubCell"/>
</dbReference>
<dbReference type="GO" id="GO:0003677">
    <property type="term" value="F:DNA binding"/>
    <property type="evidence" value="ECO:0007669"/>
    <property type="project" value="InterPro"/>
</dbReference>
<evidence type="ECO:0000256" key="4">
    <source>
        <dbReference type="ARBA" id="ARBA00016387"/>
    </source>
</evidence>
<comment type="function">
    <text evidence="20">ATP-dependent DNA helicase important for chromosome transmission and normal cell cycle progression in G(2)/M. May have a role in changing DNA topology to allow the loading of proteins involved in maintaining sister chromatid cohesion in the vicinity of the centromeres. Has a specific role in chromosome segregation during meiosis II.</text>
</comment>
<dbReference type="InterPro" id="IPR013020">
    <property type="entry name" value="Rad3/Chl1-like"/>
</dbReference>
<reference evidence="25" key="1">
    <citation type="journal article" date="2018" name="Genome Biol. Evol.">
        <title>Genomics and development of Lentinus tigrinus, a white-rot wood-decaying mushroom with dimorphic fruiting bodies.</title>
        <authorList>
            <person name="Wu B."/>
            <person name="Xu Z."/>
            <person name="Knudson A."/>
            <person name="Carlson A."/>
            <person name="Chen N."/>
            <person name="Kovaka S."/>
            <person name="LaButti K."/>
            <person name="Lipzen A."/>
            <person name="Pennachio C."/>
            <person name="Riley R."/>
            <person name="Schakwitz W."/>
            <person name="Umezawa K."/>
            <person name="Ohm R.A."/>
            <person name="Grigoriev I.V."/>
            <person name="Nagy L.G."/>
            <person name="Gibbons J."/>
            <person name="Hibbett D."/>
        </authorList>
    </citation>
    <scope>NUCLEOTIDE SEQUENCE [LARGE SCALE GENOMIC DNA]</scope>
    <source>
        <strain evidence="25">ALCF2SS1-6</strain>
    </source>
</reference>
<dbReference type="InterPro" id="IPR010614">
    <property type="entry name" value="RAD3-like_helicase_DEAD"/>
</dbReference>
<dbReference type="Pfam" id="PF06733">
    <property type="entry name" value="DEAD_2"/>
    <property type="match status" value="1"/>
</dbReference>
<evidence type="ECO:0000256" key="16">
    <source>
        <dbReference type="ARBA" id="ARBA00029709"/>
    </source>
</evidence>
<evidence type="ECO:0000256" key="13">
    <source>
        <dbReference type="ARBA" id="ARBA00023235"/>
    </source>
</evidence>
<dbReference type="EMBL" id="ML122281">
    <property type="protein sequence ID" value="RPD57353.1"/>
    <property type="molecule type" value="Genomic_DNA"/>
</dbReference>
<evidence type="ECO:0000256" key="14">
    <source>
        <dbReference type="ARBA" id="ARBA00023242"/>
    </source>
</evidence>
<protein>
    <recommendedName>
        <fullName evidence="5">ATP-dependent DNA helicase CHL1</fullName>
        <ecNumber evidence="17">5.6.2.3</ecNumber>
    </recommendedName>
    <alternativeName>
        <fullName evidence="4">ATP-dependent DNA helicase chl1</fullName>
    </alternativeName>
    <alternativeName>
        <fullName evidence="16">Chromosome loss protein 1</fullName>
    </alternativeName>
    <alternativeName>
        <fullName evidence="18 19">DNA 5'-3' helicase CHL1</fullName>
    </alternativeName>
</protein>
<evidence type="ECO:0000256" key="15">
    <source>
        <dbReference type="ARBA" id="ARBA00023306"/>
    </source>
</evidence>
<dbReference type="EC" id="5.6.2.3" evidence="17"/>
<evidence type="ECO:0000256" key="5">
    <source>
        <dbReference type="ARBA" id="ARBA00017386"/>
    </source>
</evidence>
<sequence length="872" mass="96972">MSLRLPTPTEFSAFPFKPYNIQLDLMRQVYSSIEEQKVAIMESPTGTGKTLSLLCSALTWLKDEQCRARNGMLQLPGDSDAPDWVLAQTIERRRRQLEAEEIEYAERLANARKREAQLRKLARGHVNKKPRLSPDDAAEGDSDEEVSFLPDGDADEETSNISPAVLALMRKLQQGPASQDSEKEPTCTKIYYASRTHSQLAQVLHELHKLKIKLNVALPPANLPSDPRPSGKRTMSASDGSDDEEGSEPRAVSLGSRKQLCIHGRLREKAGDLDEACRQMLGEKGKKRCPHLPTVEDETRMLDLRDQILATPKDIEDLFHIGKAADVCPYFGSRRAIPQAQLVLLPYNLLLQKTAREALGIDLTDQVVIIDEAHNLTSTLLSLSTTRLPLRTLSNARHQLSIYLSRFRNRLSTIHSLHLKRLTNLLDALAKYAEEWRDEQLKPKGEQGRRGPDVEVMTSGELMQKLGRKAEGVNLLDIEKYLRESKIARKISGYSVKELEKAAGQDKVKLTKLARLANTTPPLHAVESFIMALTTASEDGRVTFSMVDGQVEIKYQHLNPATHFQEVIEAARSVVLAGGTMSPMSDVINQLFSGLPKERLATFSCGHIIPEANLQTLVLRKGPRGGELQFKFQQRGDDSLLAELGQILLNFTSIVPAGMVVFVPSYGFLHAVMEKWKSGGVLEKLNAKKKVFSEPQESTQVDSILRDYAAAIRSPSEQEGKKPGALLFAVVGAKLSEGLNFTDDLARAVIIVGLPFANLGSPELKERMNYVNRLEQRRLAAGGTRLPGAKDAGTELYENMCMNAVNQSIGRAIRHRGDWAALILVDCRYASPRIRGKLPKWIESGTIITDTFGQAMKDLGKFYRDKREKVVA</sequence>
<keyword evidence="22" id="KW-0175">Coiled coil</keyword>
<dbReference type="FunFam" id="3.40.50.300:FF:001372">
    <property type="entry name" value="ATP-dependent DNA helicase chl1"/>
    <property type="match status" value="1"/>
</dbReference>
<comment type="catalytic activity">
    <reaction evidence="21">
        <text>ATP + H2O = ADP + phosphate + H(+)</text>
        <dbReference type="Rhea" id="RHEA:13065"/>
        <dbReference type="ChEBI" id="CHEBI:15377"/>
        <dbReference type="ChEBI" id="CHEBI:15378"/>
        <dbReference type="ChEBI" id="CHEBI:30616"/>
        <dbReference type="ChEBI" id="CHEBI:43474"/>
        <dbReference type="ChEBI" id="CHEBI:456216"/>
        <dbReference type="EC" id="5.6.2.3"/>
    </reaction>
</comment>
<keyword evidence="9 25" id="KW-0347">Helicase</keyword>
<organism evidence="25 26">
    <name type="scientific">Lentinus tigrinus ALCF2SS1-6</name>
    <dbReference type="NCBI Taxonomy" id="1328759"/>
    <lineage>
        <taxon>Eukaryota</taxon>
        <taxon>Fungi</taxon>
        <taxon>Dikarya</taxon>
        <taxon>Basidiomycota</taxon>
        <taxon>Agaricomycotina</taxon>
        <taxon>Agaricomycetes</taxon>
        <taxon>Polyporales</taxon>
        <taxon>Polyporaceae</taxon>
        <taxon>Lentinus</taxon>
    </lineage>
</organism>
<evidence type="ECO:0000256" key="19">
    <source>
        <dbReference type="ARBA" id="ARBA00045008"/>
    </source>
</evidence>
<evidence type="ECO:0000256" key="3">
    <source>
        <dbReference type="ARBA" id="ARBA00008435"/>
    </source>
</evidence>
<dbReference type="SUPFAM" id="SSF52540">
    <property type="entry name" value="P-loop containing nucleoside triphosphate hydrolases"/>
    <property type="match status" value="1"/>
</dbReference>
<dbReference type="CDD" id="cd18788">
    <property type="entry name" value="SF2_C_XPD"/>
    <property type="match status" value="1"/>
</dbReference>
<dbReference type="GO" id="GO:0034085">
    <property type="term" value="P:establishment of sister chromatid cohesion"/>
    <property type="evidence" value="ECO:0007669"/>
    <property type="project" value="TreeGrafter"/>
</dbReference>
<keyword evidence="11" id="KW-0408">Iron</keyword>
<evidence type="ECO:0000256" key="17">
    <source>
        <dbReference type="ARBA" id="ARBA00044969"/>
    </source>
</evidence>
<evidence type="ECO:0000256" key="10">
    <source>
        <dbReference type="ARBA" id="ARBA00022840"/>
    </source>
</evidence>
<evidence type="ECO:0000256" key="20">
    <source>
        <dbReference type="ARBA" id="ARBA00045702"/>
    </source>
</evidence>
<keyword evidence="26" id="KW-1185">Reference proteome</keyword>
<dbReference type="NCBIfam" id="TIGR00604">
    <property type="entry name" value="rad3"/>
    <property type="match status" value="1"/>
</dbReference>
<dbReference type="PANTHER" id="PTHR11472">
    <property type="entry name" value="DNA REPAIR DEAD HELICASE RAD3/XP-D SUBFAMILY MEMBER"/>
    <property type="match status" value="1"/>
</dbReference>
<keyword evidence="8" id="KW-0378">Hydrolase</keyword>
<evidence type="ECO:0000256" key="23">
    <source>
        <dbReference type="SAM" id="MobiDB-lite"/>
    </source>
</evidence>
<dbReference type="Proteomes" id="UP000313359">
    <property type="component" value="Unassembled WGS sequence"/>
</dbReference>
<evidence type="ECO:0000313" key="25">
    <source>
        <dbReference type="EMBL" id="RPD57353.1"/>
    </source>
</evidence>
<evidence type="ECO:0000313" key="26">
    <source>
        <dbReference type="Proteomes" id="UP000313359"/>
    </source>
</evidence>
<dbReference type="Gene3D" id="3.40.50.300">
    <property type="entry name" value="P-loop containing nucleotide triphosphate hydrolases"/>
    <property type="match status" value="3"/>
</dbReference>
<keyword evidence="6" id="KW-0479">Metal-binding</keyword>
<comment type="similarity">
    <text evidence="3">Belongs to the DEAD box helicase family. DEAH subfamily. DDX11/CHL1 sub-subfamily.</text>
</comment>
<evidence type="ECO:0000256" key="21">
    <source>
        <dbReference type="ARBA" id="ARBA00048954"/>
    </source>
</evidence>
<feature type="compositionally biased region" description="Basic residues" evidence="23">
    <location>
        <begin position="120"/>
        <end position="131"/>
    </location>
</feature>
<feature type="compositionally biased region" description="Acidic residues" evidence="23">
    <location>
        <begin position="136"/>
        <end position="158"/>
    </location>
</feature>
<dbReference type="AlphaFoldDB" id="A0A5C2S1H5"/>
<dbReference type="GO" id="GO:0046872">
    <property type="term" value="F:metal ion binding"/>
    <property type="evidence" value="ECO:0007669"/>
    <property type="project" value="UniProtKB-KW"/>
</dbReference>
<dbReference type="GO" id="GO:0005524">
    <property type="term" value="F:ATP binding"/>
    <property type="evidence" value="ECO:0007669"/>
    <property type="project" value="UniProtKB-KW"/>
</dbReference>
<keyword evidence="12" id="KW-0411">Iron-sulfur</keyword>
<name>A0A5C2S1H5_9APHY</name>
<dbReference type="Pfam" id="PF13307">
    <property type="entry name" value="Helicase_C_2"/>
    <property type="match status" value="1"/>
</dbReference>
<feature type="coiled-coil region" evidence="22">
    <location>
        <begin position="87"/>
        <end position="114"/>
    </location>
</feature>
<dbReference type="GO" id="GO:0051536">
    <property type="term" value="F:iron-sulfur cluster binding"/>
    <property type="evidence" value="ECO:0007669"/>
    <property type="project" value="UniProtKB-KW"/>
</dbReference>
<gene>
    <name evidence="25" type="ORF">L227DRAFT_594747</name>
</gene>
<keyword evidence="10" id="KW-0067">ATP-binding</keyword>